<feature type="transmembrane region" description="Helical" evidence="1">
    <location>
        <begin position="18"/>
        <end position="38"/>
    </location>
</feature>
<keyword evidence="3" id="KW-1185">Reference proteome</keyword>
<comment type="caution">
    <text evidence="2">The sequence shown here is derived from an EMBL/GenBank/DDBJ whole genome shotgun (WGS) entry which is preliminary data.</text>
</comment>
<protein>
    <submittedName>
        <fullName evidence="2">Uncharacterized protein</fullName>
    </submittedName>
</protein>
<name>A0A7W6JAW5_9HYPH</name>
<dbReference type="RefSeq" id="WP_183368327.1">
    <property type="nucleotide sequence ID" value="NZ_JACIEZ010000014.1"/>
</dbReference>
<accession>A0A7W6JAW5</accession>
<evidence type="ECO:0000313" key="2">
    <source>
        <dbReference type="EMBL" id="MBB4067083.1"/>
    </source>
</evidence>
<dbReference type="AlphaFoldDB" id="A0A7W6JAW5"/>
<keyword evidence="1" id="KW-0472">Membrane</keyword>
<keyword evidence="1" id="KW-0812">Transmembrane</keyword>
<gene>
    <name evidence="2" type="ORF">GGR23_004311</name>
</gene>
<evidence type="ECO:0000256" key="1">
    <source>
        <dbReference type="SAM" id="Phobius"/>
    </source>
</evidence>
<dbReference type="EMBL" id="JACIEZ010000014">
    <property type="protein sequence ID" value="MBB4067083.1"/>
    <property type="molecule type" value="Genomic_DNA"/>
</dbReference>
<keyword evidence="1" id="KW-1133">Transmembrane helix</keyword>
<evidence type="ECO:0000313" key="3">
    <source>
        <dbReference type="Proteomes" id="UP000528286"/>
    </source>
</evidence>
<sequence length="55" mass="6228">MADDQQQRQRRIRRNNRIVLAILVAFVLGVFTNSFFHIGDEARPGAATASSQMRP</sequence>
<reference evidence="2 3" key="1">
    <citation type="submission" date="2020-08" db="EMBL/GenBank/DDBJ databases">
        <title>Genomic Encyclopedia of Type Strains, Phase IV (KMG-IV): sequencing the most valuable type-strain genomes for metagenomic binning, comparative biology and taxonomic classification.</title>
        <authorList>
            <person name="Goeker M."/>
        </authorList>
    </citation>
    <scope>NUCLEOTIDE SEQUENCE [LARGE SCALE GENOMIC DNA]</scope>
    <source>
        <strain evidence="2 3">DSM 29853</strain>
    </source>
</reference>
<organism evidence="2 3">
    <name type="scientific">Gellertiella hungarica</name>
    <dbReference type="NCBI Taxonomy" id="1572859"/>
    <lineage>
        <taxon>Bacteria</taxon>
        <taxon>Pseudomonadati</taxon>
        <taxon>Pseudomonadota</taxon>
        <taxon>Alphaproteobacteria</taxon>
        <taxon>Hyphomicrobiales</taxon>
        <taxon>Rhizobiaceae</taxon>
        <taxon>Gellertiella</taxon>
    </lineage>
</organism>
<proteinExistence type="predicted"/>
<dbReference type="Proteomes" id="UP000528286">
    <property type="component" value="Unassembled WGS sequence"/>
</dbReference>